<dbReference type="Gene3D" id="1.10.287.600">
    <property type="entry name" value="Helix hairpin bin"/>
    <property type="match status" value="1"/>
</dbReference>
<comment type="subunit">
    <text evidence="7">Dimer of alpha and beta chains. A typical microtubule is a hollow water-filled tube with an outer diameter of 25 nm and an inner diameter of 15 nM. Alpha-beta heterodimers associate head-to-tail to form protofilaments running lengthwise along the microtubule wall with the beta-tubulin subunit facing the microtubule plus end conferring a structural polarity. Microtubules usually have 13 protofilaments but different protofilament numbers can be found in some organisms and specialized cells.</text>
</comment>
<dbReference type="FunFam" id="3.40.50.1440:FF:000002">
    <property type="entry name" value="Tubulin alpha chain"/>
    <property type="match status" value="1"/>
</dbReference>
<dbReference type="GO" id="GO:0016787">
    <property type="term" value="F:hydrolase activity"/>
    <property type="evidence" value="ECO:0007669"/>
    <property type="project" value="UniProtKB-KW"/>
</dbReference>
<dbReference type="Proteomes" id="UP000887581">
    <property type="component" value="Unplaced"/>
</dbReference>
<dbReference type="PROSITE" id="PS00227">
    <property type="entry name" value="TUBULIN"/>
    <property type="match status" value="1"/>
</dbReference>
<name>A0A915PL41_9BILA</name>
<dbReference type="SUPFAM" id="SSF52490">
    <property type="entry name" value="Tubulin nucleotide-binding domain-like"/>
    <property type="match status" value="1"/>
</dbReference>
<evidence type="ECO:0000313" key="10">
    <source>
        <dbReference type="Proteomes" id="UP000887581"/>
    </source>
</evidence>
<dbReference type="InterPro" id="IPR017975">
    <property type="entry name" value="Tubulin_CS"/>
</dbReference>
<keyword evidence="3 7" id="KW-0547">Nucleotide-binding</keyword>
<dbReference type="InterPro" id="IPR008280">
    <property type="entry name" value="Tub_FtsZ_C"/>
</dbReference>
<dbReference type="InterPro" id="IPR018316">
    <property type="entry name" value="Tubulin/FtsZ_2-layer-sand-dom"/>
</dbReference>
<dbReference type="PANTHER" id="PTHR11588">
    <property type="entry name" value="TUBULIN"/>
    <property type="match status" value="1"/>
</dbReference>
<dbReference type="Gene3D" id="3.30.1330.20">
    <property type="entry name" value="Tubulin/FtsZ, C-terminal domain"/>
    <property type="match status" value="2"/>
</dbReference>
<dbReference type="SUPFAM" id="SSF55307">
    <property type="entry name" value="Tubulin C-terminal domain-like"/>
    <property type="match status" value="1"/>
</dbReference>
<keyword evidence="10" id="KW-1185">Reference proteome</keyword>
<dbReference type="GO" id="GO:0005200">
    <property type="term" value="F:structural constituent of cytoskeleton"/>
    <property type="evidence" value="ECO:0007669"/>
    <property type="project" value="InterPro"/>
</dbReference>
<dbReference type="SMART" id="SM00865">
    <property type="entry name" value="Tubulin_C"/>
    <property type="match status" value="1"/>
</dbReference>
<dbReference type="PRINTS" id="PR01162">
    <property type="entry name" value="ALPHATUBULIN"/>
</dbReference>
<dbReference type="InterPro" id="IPR037103">
    <property type="entry name" value="Tubulin/FtsZ-like_C"/>
</dbReference>
<evidence type="ECO:0000256" key="4">
    <source>
        <dbReference type="ARBA" id="ARBA00022801"/>
    </source>
</evidence>
<evidence type="ECO:0000256" key="7">
    <source>
        <dbReference type="RuleBase" id="RU000352"/>
    </source>
</evidence>
<dbReference type="CDD" id="cd02186">
    <property type="entry name" value="alpha_tubulin"/>
    <property type="match status" value="1"/>
</dbReference>
<evidence type="ECO:0000259" key="8">
    <source>
        <dbReference type="SMART" id="SM00864"/>
    </source>
</evidence>
<keyword evidence="4" id="KW-0378">Hydrolase</keyword>
<dbReference type="WBParaSite" id="sdigi.contig134.g5018.t1">
    <property type="protein sequence ID" value="sdigi.contig134.g5018.t1"/>
    <property type="gene ID" value="sdigi.contig134.g5018"/>
</dbReference>
<proteinExistence type="inferred from homology"/>
<sequence length="418" mass="46965">MVRLGREVISVHVGQAGVQIGNACWELYCLEHGIQPNGMMAEEQMIDLEDDSYNTFFAETIRGKHVPRAIFIDLEPTVVDEVRNGAYRSLFHPEQLITGKEDAANNYARGHYTIGKEIIDVCMDRMSDMCNGLQGFLIFHSFGGGTGSGFSALLMERLSIDYGKKSKLEFSIYPAPRISTAVVEPYNSVLTTHTTLEHSDCSFMVDNEAIYEICRKNLSIIRPTYTNLNRLIAQIVSSITASLRFDGALNVDLTEFQTNLVPYPRIHFPLATYAPIISSERAFHEQLTVPEITSRCFEPGNQMVKCDPRQGKFMACCLLFRGDVVPKVGINYQPPTVVPGGDLAKLQRAVCMLANTTSIAEAWARLDYKFDLMYAKRAFVHWYVGEGMEEGEFSEAREDLAALEKDYEEVAVDSFDDY</sequence>
<evidence type="ECO:0000259" key="9">
    <source>
        <dbReference type="SMART" id="SM00865"/>
    </source>
</evidence>
<dbReference type="FunFam" id="1.10.287.600:FF:000005">
    <property type="entry name" value="Tubulin alpha chain"/>
    <property type="match status" value="1"/>
</dbReference>
<dbReference type="InterPro" id="IPR003008">
    <property type="entry name" value="Tubulin_FtsZ_GTPase"/>
</dbReference>
<feature type="domain" description="Tubulin/FtsZ GTPase" evidence="8">
    <location>
        <begin position="53"/>
        <end position="247"/>
    </location>
</feature>
<dbReference type="GO" id="GO:0005874">
    <property type="term" value="C:microtubule"/>
    <property type="evidence" value="ECO:0007669"/>
    <property type="project" value="UniProtKB-KW"/>
</dbReference>
<dbReference type="FunFam" id="3.30.1330.20:FF:000022">
    <property type="entry name" value="Tubulin alpha chain"/>
    <property type="match status" value="1"/>
</dbReference>
<evidence type="ECO:0000256" key="6">
    <source>
        <dbReference type="ARBA" id="ARBA00049117"/>
    </source>
</evidence>
<reference evidence="11" key="1">
    <citation type="submission" date="2022-11" db="UniProtKB">
        <authorList>
            <consortium name="WormBaseParasite"/>
        </authorList>
    </citation>
    <scope>IDENTIFICATION</scope>
</reference>
<dbReference type="InterPro" id="IPR023123">
    <property type="entry name" value="Tubulin_C"/>
</dbReference>
<evidence type="ECO:0000313" key="11">
    <source>
        <dbReference type="WBParaSite" id="sdigi.contig134.g5018.t1"/>
    </source>
</evidence>
<dbReference type="GO" id="GO:0005525">
    <property type="term" value="F:GTP binding"/>
    <property type="evidence" value="ECO:0007669"/>
    <property type="project" value="UniProtKB-UniRule"/>
</dbReference>
<dbReference type="InterPro" id="IPR036525">
    <property type="entry name" value="Tubulin/FtsZ_GTPase_sf"/>
</dbReference>
<dbReference type="Gene3D" id="3.40.50.1440">
    <property type="entry name" value="Tubulin/FtsZ, GTPase domain"/>
    <property type="match status" value="1"/>
</dbReference>
<evidence type="ECO:0000256" key="1">
    <source>
        <dbReference type="ARBA" id="ARBA00009636"/>
    </source>
</evidence>
<dbReference type="Pfam" id="PF03953">
    <property type="entry name" value="Tubulin_C"/>
    <property type="match status" value="1"/>
</dbReference>
<dbReference type="Pfam" id="PF00091">
    <property type="entry name" value="Tubulin"/>
    <property type="match status" value="1"/>
</dbReference>
<dbReference type="GO" id="GO:0007017">
    <property type="term" value="P:microtubule-based process"/>
    <property type="evidence" value="ECO:0007669"/>
    <property type="project" value="InterPro"/>
</dbReference>
<protein>
    <recommendedName>
        <fullName evidence="7">Tubulin alpha chain</fullName>
    </recommendedName>
</protein>
<evidence type="ECO:0000256" key="2">
    <source>
        <dbReference type="ARBA" id="ARBA00022701"/>
    </source>
</evidence>
<dbReference type="AlphaFoldDB" id="A0A915PL41"/>
<evidence type="ECO:0000256" key="5">
    <source>
        <dbReference type="ARBA" id="ARBA00023134"/>
    </source>
</evidence>
<comment type="similarity">
    <text evidence="1 7">Belongs to the tubulin family.</text>
</comment>
<keyword evidence="2 7" id="KW-0493">Microtubule</keyword>
<dbReference type="InterPro" id="IPR002452">
    <property type="entry name" value="Alpha_tubulin"/>
</dbReference>
<comment type="function">
    <text evidence="7">Tubulin is the major constituent of microtubules, a cylinder consisting of laterally associated linear protofilaments composed of alpha- and beta-tubulin heterodimers. Microtubules grow by the addition of GTP-tubulin dimers to the microtubule end, where a stabilizing cap forms. Below the cap, tubulin dimers are in GDP-bound state, owing to GTPase activity of alpha-tubulin.</text>
</comment>
<accession>A0A915PL41</accession>
<feature type="domain" description="Tubulin/FtsZ 2-layer sandwich" evidence="9">
    <location>
        <begin position="249"/>
        <end position="368"/>
    </location>
</feature>
<dbReference type="InterPro" id="IPR000217">
    <property type="entry name" value="Tubulin"/>
</dbReference>
<evidence type="ECO:0000256" key="3">
    <source>
        <dbReference type="ARBA" id="ARBA00022741"/>
    </source>
</evidence>
<dbReference type="PRINTS" id="PR01161">
    <property type="entry name" value="TUBULIN"/>
</dbReference>
<dbReference type="SMART" id="SM00864">
    <property type="entry name" value="Tubulin"/>
    <property type="match status" value="1"/>
</dbReference>
<comment type="catalytic activity">
    <reaction evidence="6">
        <text>GTP + H2O = GDP + phosphate + H(+)</text>
        <dbReference type="Rhea" id="RHEA:19669"/>
        <dbReference type="ChEBI" id="CHEBI:15377"/>
        <dbReference type="ChEBI" id="CHEBI:15378"/>
        <dbReference type="ChEBI" id="CHEBI:37565"/>
        <dbReference type="ChEBI" id="CHEBI:43474"/>
        <dbReference type="ChEBI" id="CHEBI:58189"/>
    </reaction>
    <physiologicalReaction direction="left-to-right" evidence="6">
        <dbReference type="Rhea" id="RHEA:19670"/>
    </physiologicalReaction>
</comment>
<organism evidence="10 11">
    <name type="scientific">Setaria digitata</name>
    <dbReference type="NCBI Taxonomy" id="48799"/>
    <lineage>
        <taxon>Eukaryota</taxon>
        <taxon>Metazoa</taxon>
        <taxon>Ecdysozoa</taxon>
        <taxon>Nematoda</taxon>
        <taxon>Chromadorea</taxon>
        <taxon>Rhabditida</taxon>
        <taxon>Spirurina</taxon>
        <taxon>Spiruromorpha</taxon>
        <taxon>Filarioidea</taxon>
        <taxon>Setariidae</taxon>
        <taxon>Setaria</taxon>
    </lineage>
</organism>
<keyword evidence="5 7" id="KW-0342">GTP-binding</keyword>